<dbReference type="OrthoDB" id="3055569at2759"/>
<sequence>MVERTQFLGDIDEKINSRDFLRTAESQLLTMGVAEAKFAKKVTLFFKAGSRVDPWYEELNQEVKDGDWDKFSSEFLKEFPSTQIAKPTESEHRKELLACRITVEELGTRDEDTQEWTHHRFARKLFNLAKAAKIAGSSSDIIAVHENLPRMIRGKVKEDAKDWEEFTESIRKLEVRWIKDRKEEEERIRKMEAKLVAMPETPSKALARSLASTTLNTSRDNGYRPQRSQTPANRTGSNEDVFNATGGGRSNFAAPVYPRRQTPSLNETQKTTLRANVDMYKQKPNTSEGIEEWKRDLVNFFTTWGRQRPKIKAGDFGKAHRGRWKRKARAERRQKGGRGGRTTEGKVSEVTRKDLRDREENRLRNR</sequence>
<feature type="region of interest" description="Disordered" evidence="1">
    <location>
        <begin position="214"/>
        <end position="239"/>
    </location>
</feature>
<dbReference type="AlphaFoldDB" id="A0A4S8MVH6"/>
<keyword evidence="3" id="KW-1185">Reference proteome</keyword>
<protein>
    <recommendedName>
        <fullName evidence="4">Retrotransposon gag domain-containing protein</fullName>
    </recommendedName>
</protein>
<evidence type="ECO:0000256" key="1">
    <source>
        <dbReference type="SAM" id="MobiDB-lite"/>
    </source>
</evidence>
<reference evidence="2 3" key="1">
    <citation type="journal article" date="2019" name="Nat. Ecol. Evol.">
        <title>Megaphylogeny resolves global patterns of mushroom evolution.</title>
        <authorList>
            <person name="Varga T."/>
            <person name="Krizsan K."/>
            <person name="Foldi C."/>
            <person name="Dima B."/>
            <person name="Sanchez-Garcia M."/>
            <person name="Sanchez-Ramirez S."/>
            <person name="Szollosi G.J."/>
            <person name="Szarkandi J.G."/>
            <person name="Papp V."/>
            <person name="Albert L."/>
            <person name="Andreopoulos W."/>
            <person name="Angelini C."/>
            <person name="Antonin V."/>
            <person name="Barry K.W."/>
            <person name="Bougher N.L."/>
            <person name="Buchanan P."/>
            <person name="Buyck B."/>
            <person name="Bense V."/>
            <person name="Catcheside P."/>
            <person name="Chovatia M."/>
            <person name="Cooper J."/>
            <person name="Damon W."/>
            <person name="Desjardin D."/>
            <person name="Finy P."/>
            <person name="Geml J."/>
            <person name="Haridas S."/>
            <person name="Hughes K."/>
            <person name="Justo A."/>
            <person name="Karasinski D."/>
            <person name="Kautmanova I."/>
            <person name="Kiss B."/>
            <person name="Kocsube S."/>
            <person name="Kotiranta H."/>
            <person name="LaButti K.M."/>
            <person name="Lechner B.E."/>
            <person name="Liimatainen K."/>
            <person name="Lipzen A."/>
            <person name="Lukacs Z."/>
            <person name="Mihaltcheva S."/>
            <person name="Morgado L.N."/>
            <person name="Niskanen T."/>
            <person name="Noordeloos M.E."/>
            <person name="Ohm R.A."/>
            <person name="Ortiz-Santana B."/>
            <person name="Ovrebo C."/>
            <person name="Racz N."/>
            <person name="Riley R."/>
            <person name="Savchenko A."/>
            <person name="Shiryaev A."/>
            <person name="Soop K."/>
            <person name="Spirin V."/>
            <person name="Szebenyi C."/>
            <person name="Tomsovsky M."/>
            <person name="Tulloss R.E."/>
            <person name="Uehling J."/>
            <person name="Grigoriev I.V."/>
            <person name="Vagvolgyi C."/>
            <person name="Papp T."/>
            <person name="Martin F.M."/>
            <person name="Miettinen O."/>
            <person name="Hibbett D.S."/>
            <person name="Nagy L.G."/>
        </authorList>
    </citation>
    <scope>NUCLEOTIDE SEQUENCE [LARGE SCALE GENOMIC DNA]</scope>
    <source>
        <strain evidence="2 3">CBS 962.96</strain>
    </source>
</reference>
<dbReference type="EMBL" id="ML179039">
    <property type="protein sequence ID" value="THV07135.1"/>
    <property type="molecule type" value="Genomic_DNA"/>
</dbReference>
<evidence type="ECO:0008006" key="4">
    <source>
        <dbReference type="Google" id="ProtNLM"/>
    </source>
</evidence>
<evidence type="ECO:0000313" key="2">
    <source>
        <dbReference type="EMBL" id="THV07135.1"/>
    </source>
</evidence>
<proteinExistence type="predicted"/>
<feature type="compositionally biased region" description="Basic and acidic residues" evidence="1">
    <location>
        <begin position="341"/>
        <end position="366"/>
    </location>
</feature>
<dbReference type="Proteomes" id="UP000297245">
    <property type="component" value="Unassembled WGS sequence"/>
</dbReference>
<organism evidence="2 3">
    <name type="scientific">Dendrothele bispora (strain CBS 962.96)</name>
    <dbReference type="NCBI Taxonomy" id="1314807"/>
    <lineage>
        <taxon>Eukaryota</taxon>
        <taxon>Fungi</taxon>
        <taxon>Dikarya</taxon>
        <taxon>Basidiomycota</taxon>
        <taxon>Agaricomycotina</taxon>
        <taxon>Agaricomycetes</taxon>
        <taxon>Agaricomycetidae</taxon>
        <taxon>Agaricales</taxon>
        <taxon>Agaricales incertae sedis</taxon>
        <taxon>Dendrothele</taxon>
    </lineage>
</organism>
<accession>A0A4S8MVH6</accession>
<feature type="region of interest" description="Disordered" evidence="1">
    <location>
        <begin position="311"/>
        <end position="366"/>
    </location>
</feature>
<evidence type="ECO:0000313" key="3">
    <source>
        <dbReference type="Proteomes" id="UP000297245"/>
    </source>
</evidence>
<feature type="compositionally biased region" description="Basic residues" evidence="1">
    <location>
        <begin position="319"/>
        <end position="338"/>
    </location>
</feature>
<name>A0A4S8MVH6_DENBC</name>
<gene>
    <name evidence="2" type="ORF">K435DRAFT_848479</name>
</gene>